<dbReference type="OrthoDB" id="10252354at2759"/>
<dbReference type="InterPro" id="IPR000719">
    <property type="entry name" value="Prot_kinase_dom"/>
</dbReference>
<keyword evidence="13" id="KW-1185">Reference proteome</keyword>
<dbReference type="STRING" id="81985.R0GV39"/>
<dbReference type="PROSITE" id="PS00108">
    <property type="entry name" value="PROTEIN_KINASE_ST"/>
    <property type="match status" value="1"/>
</dbReference>
<dbReference type="FunFam" id="3.30.200.20:FF:000716">
    <property type="entry name" value="Mitogen-activated protein kinase kinase 1"/>
    <property type="match status" value="1"/>
</dbReference>
<dbReference type="GO" id="GO:0005524">
    <property type="term" value="F:ATP binding"/>
    <property type="evidence" value="ECO:0007669"/>
    <property type="project" value="UniProtKB-KW"/>
</dbReference>
<dbReference type="Gene3D" id="3.30.200.20">
    <property type="entry name" value="Phosphorylase Kinase, domain 1"/>
    <property type="match status" value="1"/>
</dbReference>
<keyword evidence="5" id="KW-0067">ATP-binding</keyword>
<protein>
    <recommendedName>
        <fullName evidence="7">mitogen-activated protein kinase kinase</fullName>
        <ecNumber evidence="7">2.7.12.2</ecNumber>
    </recommendedName>
</protein>
<dbReference type="Pfam" id="PF00069">
    <property type="entry name" value="Pkinase"/>
    <property type="match status" value="1"/>
</dbReference>
<dbReference type="InterPro" id="IPR011009">
    <property type="entry name" value="Kinase-like_dom_sf"/>
</dbReference>
<evidence type="ECO:0000256" key="4">
    <source>
        <dbReference type="ARBA" id="ARBA00022777"/>
    </source>
</evidence>
<organism evidence="12 13">
    <name type="scientific">Capsella rubella</name>
    <dbReference type="NCBI Taxonomy" id="81985"/>
    <lineage>
        <taxon>Eukaryota</taxon>
        <taxon>Viridiplantae</taxon>
        <taxon>Streptophyta</taxon>
        <taxon>Embryophyta</taxon>
        <taxon>Tracheophyta</taxon>
        <taxon>Spermatophyta</taxon>
        <taxon>Magnoliopsida</taxon>
        <taxon>eudicotyledons</taxon>
        <taxon>Gunneridae</taxon>
        <taxon>Pentapetalae</taxon>
        <taxon>rosids</taxon>
        <taxon>malvids</taxon>
        <taxon>Brassicales</taxon>
        <taxon>Brassicaceae</taxon>
        <taxon>Camelineae</taxon>
        <taxon>Capsella</taxon>
    </lineage>
</organism>
<dbReference type="SMART" id="SM00220">
    <property type="entry name" value="S_TKc"/>
    <property type="match status" value="1"/>
</dbReference>
<dbReference type="PROSITE" id="PS50011">
    <property type="entry name" value="PROTEIN_KINASE_DOM"/>
    <property type="match status" value="1"/>
</dbReference>
<evidence type="ECO:0000313" key="13">
    <source>
        <dbReference type="Proteomes" id="UP000029121"/>
    </source>
</evidence>
<keyword evidence="2" id="KW-0808">Transferase</keyword>
<evidence type="ECO:0000256" key="3">
    <source>
        <dbReference type="ARBA" id="ARBA00022741"/>
    </source>
</evidence>
<dbReference type="SUPFAM" id="SSF56112">
    <property type="entry name" value="Protein kinase-like (PK-like)"/>
    <property type="match status" value="1"/>
</dbReference>
<evidence type="ECO:0000256" key="2">
    <source>
        <dbReference type="ARBA" id="ARBA00022679"/>
    </source>
</evidence>
<keyword evidence="3" id="KW-0547">Nucleotide-binding</keyword>
<dbReference type="PANTHER" id="PTHR48013:SF32">
    <property type="entry name" value="MITOGEN-ACTIVATED PROTEIN KINASE KINASE 2-LIKE"/>
    <property type="match status" value="1"/>
</dbReference>
<evidence type="ECO:0000256" key="5">
    <source>
        <dbReference type="ARBA" id="ARBA00022840"/>
    </source>
</evidence>
<evidence type="ECO:0000256" key="6">
    <source>
        <dbReference type="ARBA" id="ARBA00038035"/>
    </source>
</evidence>
<keyword evidence="1" id="KW-0723">Serine/threonine-protein kinase</keyword>
<feature type="domain" description="Protein kinase" evidence="11">
    <location>
        <begin position="109"/>
        <end position="369"/>
    </location>
</feature>
<dbReference type="GO" id="GO:0004708">
    <property type="term" value="F:MAP kinase kinase activity"/>
    <property type="evidence" value="ECO:0007669"/>
    <property type="project" value="UniProtKB-EC"/>
</dbReference>
<evidence type="ECO:0000259" key="11">
    <source>
        <dbReference type="PROSITE" id="PS50011"/>
    </source>
</evidence>
<comment type="similarity">
    <text evidence="6">Belongs to the protein kinase superfamily. STE Ser/Thr protein kinase family. MAP kinase kinase subfamily.</text>
</comment>
<evidence type="ECO:0000256" key="10">
    <source>
        <dbReference type="ARBA" id="ARBA00051693"/>
    </source>
</evidence>
<dbReference type="KEGG" id="crb:17883968"/>
<dbReference type="EC" id="2.7.12.2" evidence="7"/>
<dbReference type="InterPro" id="IPR008271">
    <property type="entry name" value="Ser/Thr_kinase_AS"/>
</dbReference>
<comment type="catalytic activity">
    <reaction evidence="8">
        <text>L-seryl-[protein] + ATP = O-phospho-L-seryl-[protein] + ADP + H(+)</text>
        <dbReference type="Rhea" id="RHEA:17989"/>
        <dbReference type="Rhea" id="RHEA-COMP:9863"/>
        <dbReference type="Rhea" id="RHEA-COMP:11604"/>
        <dbReference type="ChEBI" id="CHEBI:15378"/>
        <dbReference type="ChEBI" id="CHEBI:29999"/>
        <dbReference type="ChEBI" id="CHEBI:30616"/>
        <dbReference type="ChEBI" id="CHEBI:83421"/>
        <dbReference type="ChEBI" id="CHEBI:456216"/>
        <dbReference type="EC" id="2.7.12.2"/>
    </reaction>
</comment>
<evidence type="ECO:0000256" key="9">
    <source>
        <dbReference type="ARBA" id="ARBA00049299"/>
    </source>
</evidence>
<dbReference type="CDD" id="cd06623">
    <property type="entry name" value="PKc_MAPKK_plant_like"/>
    <property type="match status" value="1"/>
</dbReference>
<dbReference type="AlphaFoldDB" id="R0GV39"/>
<name>R0GV39_9BRAS</name>
<evidence type="ECO:0000256" key="8">
    <source>
        <dbReference type="ARBA" id="ARBA00049014"/>
    </source>
</evidence>
<evidence type="ECO:0000256" key="1">
    <source>
        <dbReference type="ARBA" id="ARBA00022527"/>
    </source>
</evidence>
<reference evidence="13" key="1">
    <citation type="journal article" date="2013" name="Nat. Genet.">
        <title>The Capsella rubella genome and the genomic consequences of rapid mating system evolution.</title>
        <authorList>
            <person name="Slotte T."/>
            <person name="Hazzouri K.M."/>
            <person name="Agren J.A."/>
            <person name="Koenig D."/>
            <person name="Maumus F."/>
            <person name="Guo Y.L."/>
            <person name="Steige K."/>
            <person name="Platts A.E."/>
            <person name="Escobar J.S."/>
            <person name="Newman L.K."/>
            <person name="Wang W."/>
            <person name="Mandakova T."/>
            <person name="Vello E."/>
            <person name="Smith L.M."/>
            <person name="Henz S.R."/>
            <person name="Steffen J."/>
            <person name="Takuno S."/>
            <person name="Brandvain Y."/>
            <person name="Coop G."/>
            <person name="Andolfatto P."/>
            <person name="Hu T.T."/>
            <person name="Blanchette M."/>
            <person name="Clark R.M."/>
            <person name="Quesneville H."/>
            <person name="Nordborg M."/>
            <person name="Gaut B.S."/>
            <person name="Lysak M.A."/>
            <person name="Jenkins J."/>
            <person name="Grimwood J."/>
            <person name="Chapman J."/>
            <person name="Prochnik S."/>
            <person name="Shu S."/>
            <person name="Rokhsar D."/>
            <person name="Schmutz J."/>
            <person name="Weigel D."/>
            <person name="Wright S.I."/>
        </authorList>
    </citation>
    <scope>NUCLEOTIDE SEQUENCE [LARGE SCALE GENOMIC DNA]</scope>
    <source>
        <strain evidence="13">cv. Monte Gargano</strain>
    </source>
</reference>
<dbReference type="GO" id="GO:0051707">
    <property type="term" value="P:response to other organism"/>
    <property type="evidence" value="ECO:0007669"/>
    <property type="project" value="UniProtKB-ARBA"/>
</dbReference>
<dbReference type="Gene3D" id="1.10.510.10">
    <property type="entry name" value="Transferase(Phosphotransferase) domain 1"/>
    <property type="match status" value="1"/>
</dbReference>
<evidence type="ECO:0000256" key="7">
    <source>
        <dbReference type="ARBA" id="ARBA00038999"/>
    </source>
</evidence>
<dbReference type="EMBL" id="KB870810">
    <property type="protein sequence ID" value="EOA20789.1"/>
    <property type="molecule type" value="Genomic_DNA"/>
</dbReference>
<dbReference type="GO" id="GO:0004674">
    <property type="term" value="F:protein serine/threonine kinase activity"/>
    <property type="evidence" value="ECO:0007669"/>
    <property type="project" value="UniProtKB-KW"/>
</dbReference>
<dbReference type="eggNOG" id="KOG0581">
    <property type="taxonomic scope" value="Eukaryota"/>
</dbReference>
<feature type="non-terminal residue" evidence="12">
    <location>
        <position position="1"/>
    </location>
</feature>
<dbReference type="Proteomes" id="UP000029121">
    <property type="component" value="Unassembled WGS sequence"/>
</dbReference>
<accession>R0GV39</accession>
<dbReference type="FunFam" id="1.10.510.10:FF:000432">
    <property type="entry name" value="mitogen-activated protein kinase kinase 3"/>
    <property type="match status" value="1"/>
</dbReference>
<evidence type="ECO:0000313" key="12">
    <source>
        <dbReference type="EMBL" id="EOA20789.1"/>
    </source>
</evidence>
<proteinExistence type="inferred from homology"/>
<sequence>TSQLPYGLRLLLHCHQLHDVHCFSITNLVCVFICYSVSSLQPENMNRGSLISLPPPVQPISKFSTQSGIFKDGHLSVNKDGILIVAQSEPGAPPSIEPLDNNQLSLVDLEVIKVIDKGNSGNVQLVKHKLTQQFFALKIIQVKSEESTCEAISQELRINLSSQCPYLVSCYQSFYHNGLVSIILEFMDGGSLEDLLKKVEKVPENVLAAICKRVLRGLCYIHHDRRIIHRDLKPSNLLINHRGEVKITGFGCSKIFTSTSSRANSFVGTYPYMSPERIMGRSYSNKSDIWSLGLVLLECATGKFPYTPPEHKKGWRSVYELVEAIVETAPPTAPSHLFSPEFCSFISECVQKDPRNRKSAKELQEHKFVNMFEDANLSAYFTNAGSLIPPHLLFRNRV</sequence>
<keyword evidence="4" id="KW-0418">Kinase</keyword>
<gene>
    <name evidence="12" type="ORF">CARUB_v10001125mg</name>
</gene>
<dbReference type="PANTHER" id="PTHR48013">
    <property type="entry name" value="DUAL SPECIFICITY MITOGEN-ACTIVATED PROTEIN KINASE KINASE 5-RELATED"/>
    <property type="match status" value="1"/>
</dbReference>
<comment type="catalytic activity">
    <reaction evidence="9">
        <text>L-threonyl-[protein] + ATP = O-phospho-L-threonyl-[protein] + ADP + H(+)</text>
        <dbReference type="Rhea" id="RHEA:46608"/>
        <dbReference type="Rhea" id="RHEA-COMP:11060"/>
        <dbReference type="Rhea" id="RHEA-COMP:11605"/>
        <dbReference type="ChEBI" id="CHEBI:15378"/>
        <dbReference type="ChEBI" id="CHEBI:30013"/>
        <dbReference type="ChEBI" id="CHEBI:30616"/>
        <dbReference type="ChEBI" id="CHEBI:61977"/>
        <dbReference type="ChEBI" id="CHEBI:456216"/>
        <dbReference type="EC" id="2.7.12.2"/>
    </reaction>
</comment>
<comment type="catalytic activity">
    <reaction evidence="10">
        <text>L-tyrosyl-[protein] + ATP = O-phospho-L-tyrosyl-[protein] + ADP + H(+)</text>
        <dbReference type="Rhea" id="RHEA:10596"/>
        <dbReference type="Rhea" id="RHEA-COMP:10136"/>
        <dbReference type="Rhea" id="RHEA-COMP:20101"/>
        <dbReference type="ChEBI" id="CHEBI:15378"/>
        <dbReference type="ChEBI" id="CHEBI:30616"/>
        <dbReference type="ChEBI" id="CHEBI:46858"/>
        <dbReference type="ChEBI" id="CHEBI:61978"/>
        <dbReference type="ChEBI" id="CHEBI:456216"/>
        <dbReference type="EC" id="2.7.12.2"/>
    </reaction>
</comment>